<dbReference type="InterPro" id="IPR002060">
    <property type="entry name" value="Squ/phyt_synthse"/>
</dbReference>
<name>A0ABU1GF66_9GAMM</name>
<dbReference type="SFLD" id="SFLDS00005">
    <property type="entry name" value="Isoprenoid_Synthase_Type_I"/>
    <property type="match status" value="1"/>
</dbReference>
<dbReference type="EMBL" id="JARWAI010000009">
    <property type="protein sequence ID" value="MDR5875753.1"/>
    <property type="molecule type" value="Genomic_DNA"/>
</dbReference>
<keyword evidence="3" id="KW-1185">Reference proteome</keyword>
<keyword evidence="1" id="KW-0808">Transferase</keyword>
<sequence>MTSTSTTASRDTLRRHGRSFHWAGHFLSSGQLEDGARLYHICRQVDDIADDAQTGAERQSARNVLVSLQQRLAGSAQGPSCESSLAAKERDVVRQLDADIRHLFADDRLARQAMQDLISTMIVDLSPVRMADERALLTYAFGAAGTVGVMMCQLLDARQRERALPFAMDLGIAMQMTNIARDVLEDAQRDRVYVPASWMAGDIMASDIAQGVASARHQVWLGARHLVERAEVYYQSGQQGLAYLPWRPQLAIGIALRVYRDIGRRLLTLEENAYWQRRVRVPGWAKAGQSLLALPSMWRQGEWPRHDERLHRPIAGSLVAYQSTSGLAAT</sequence>
<dbReference type="Pfam" id="PF00494">
    <property type="entry name" value="SQS_PSY"/>
    <property type="match status" value="1"/>
</dbReference>
<dbReference type="RefSeq" id="WP_230445713.1">
    <property type="nucleotide sequence ID" value="NZ_JARWAI010000009.1"/>
</dbReference>
<gene>
    <name evidence="2" type="ORF">QC815_12595</name>
</gene>
<reference evidence="2 3" key="1">
    <citation type="submission" date="2023-04" db="EMBL/GenBank/DDBJ databases">
        <title>A long-awaited taxogenomic arrangement of the family Halomonadaceae.</title>
        <authorList>
            <person name="De La Haba R."/>
            <person name="Chuvochina M."/>
            <person name="Wittouck S."/>
            <person name="Arahal D.R."/>
            <person name="Sanchez-Porro C."/>
            <person name="Hugenholtz P."/>
            <person name="Ventosa A."/>
        </authorList>
    </citation>
    <scope>NUCLEOTIDE SEQUENCE [LARGE SCALE GENOMIC DNA]</scope>
    <source>
        <strain evidence="2 3">DSM 18042</strain>
    </source>
</reference>
<dbReference type="InterPro" id="IPR044843">
    <property type="entry name" value="Trans_IPPS_bact-type"/>
</dbReference>
<evidence type="ECO:0000313" key="3">
    <source>
        <dbReference type="Proteomes" id="UP001269267"/>
    </source>
</evidence>
<dbReference type="PROSITE" id="PS01045">
    <property type="entry name" value="SQUALEN_PHYTOEN_SYN_2"/>
    <property type="match status" value="1"/>
</dbReference>
<dbReference type="SUPFAM" id="SSF48576">
    <property type="entry name" value="Terpenoid synthases"/>
    <property type="match status" value="1"/>
</dbReference>
<dbReference type="Gene3D" id="1.10.600.10">
    <property type="entry name" value="Farnesyl Diphosphate Synthase"/>
    <property type="match status" value="1"/>
</dbReference>
<proteinExistence type="predicted"/>
<dbReference type="SFLD" id="SFLDG01018">
    <property type="entry name" value="Squalene/Phytoene_Synthase_Lik"/>
    <property type="match status" value="1"/>
</dbReference>
<dbReference type="InterPro" id="IPR019845">
    <property type="entry name" value="Squalene/phytoene_synthase_CS"/>
</dbReference>
<protein>
    <submittedName>
        <fullName evidence="2">Squalene/phytoene synthase family protein</fullName>
    </submittedName>
</protein>
<dbReference type="Proteomes" id="UP001269267">
    <property type="component" value="Unassembled WGS sequence"/>
</dbReference>
<comment type="caution">
    <text evidence="2">The sequence shown here is derived from an EMBL/GenBank/DDBJ whole genome shotgun (WGS) entry which is preliminary data.</text>
</comment>
<dbReference type="SFLD" id="SFLDG01212">
    <property type="entry name" value="Phytoene_synthase_like"/>
    <property type="match status" value="1"/>
</dbReference>
<accession>A0ABU1GF66</accession>
<evidence type="ECO:0000256" key="1">
    <source>
        <dbReference type="ARBA" id="ARBA00022679"/>
    </source>
</evidence>
<dbReference type="InterPro" id="IPR008949">
    <property type="entry name" value="Isoprenoid_synthase_dom_sf"/>
</dbReference>
<evidence type="ECO:0000313" key="2">
    <source>
        <dbReference type="EMBL" id="MDR5875753.1"/>
    </source>
</evidence>
<organism evidence="2 3">
    <name type="scientific">Vreelandella gomseomensis</name>
    <dbReference type="NCBI Taxonomy" id="370766"/>
    <lineage>
        <taxon>Bacteria</taxon>
        <taxon>Pseudomonadati</taxon>
        <taxon>Pseudomonadota</taxon>
        <taxon>Gammaproteobacteria</taxon>
        <taxon>Oceanospirillales</taxon>
        <taxon>Halomonadaceae</taxon>
        <taxon>Vreelandella</taxon>
    </lineage>
</organism>
<dbReference type="PANTHER" id="PTHR31480">
    <property type="entry name" value="BIFUNCTIONAL LYCOPENE CYCLASE/PHYTOENE SYNTHASE"/>
    <property type="match status" value="1"/>
</dbReference>